<evidence type="ECO:0000256" key="1">
    <source>
        <dbReference type="SAM" id="MobiDB-lite"/>
    </source>
</evidence>
<reference evidence="2" key="1">
    <citation type="journal article" date="2019" name="Sci. Rep.">
        <title>Draft genome of Tanacetum cinerariifolium, the natural source of mosquito coil.</title>
        <authorList>
            <person name="Yamashiro T."/>
            <person name="Shiraishi A."/>
            <person name="Satake H."/>
            <person name="Nakayama K."/>
        </authorList>
    </citation>
    <scope>NUCLEOTIDE SEQUENCE</scope>
</reference>
<dbReference type="EMBL" id="BKCJ010010123">
    <property type="protein sequence ID" value="GEU90163.1"/>
    <property type="molecule type" value="Genomic_DNA"/>
</dbReference>
<protein>
    <recommendedName>
        <fullName evidence="3">Integrase, catalytic region, zinc finger, CCHC-type, peptidase aspartic, catalytic</fullName>
    </recommendedName>
</protein>
<evidence type="ECO:0000313" key="2">
    <source>
        <dbReference type="EMBL" id="GEU90163.1"/>
    </source>
</evidence>
<proteinExistence type="predicted"/>
<evidence type="ECO:0008006" key="3">
    <source>
        <dbReference type="Google" id="ProtNLM"/>
    </source>
</evidence>
<name>A0A6L2NVF1_TANCI</name>
<comment type="caution">
    <text evidence="2">The sequence shown here is derived from an EMBL/GenBank/DDBJ whole genome shotgun (WGS) entry which is preliminary data.</text>
</comment>
<organism evidence="2">
    <name type="scientific">Tanacetum cinerariifolium</name>
    <name type="common">Dalmatian daisy</name>
    <name type="synonym">Chrysanthemum cinerariifolium</name>
    <dbReference type="NCBI Taxonomy" id="118510"/>
    <lineage>
        <taxon>Eukaryota</taxon>
        <taxon>Viridiplantae</taxon>
        <taxon>Streptophyta</taxon>
        <taxon>Embryophyta</taxon>
        <taxon>Tracheophyta</taxon>
        <taxon>Spermatophyta</taxon>
        <taxon>Magnoliopsida</taxon>
        <taxon>eudicotyledons</taxon>
        <taxon>Gunneridae</taxon>
        <taxon>Pentapetalae</taxon>
        <taxon>asterids</taxon>
        <taxon>campanulids</taxon>
        <taxon>Asterales</taxon>
        <taxon>Asteraceae</taxon>
        <taxon>Asteroideae</taxon>
        <taxon>Anthemideae</taxon>
        <taxon>Anthemidinae</taxon>
        <taxon>Tanacetum</taxon>
    </lineage>
</organism>
<feature type="region of interest" description="Disordered" evidence="1">
    <location>
        <begin position="331"/>
        <end position="354"/>
    </location>
</feature>
<accession>A0A6L2NVF1</accession>
<dbReference type="AlphaFoldDB" id="A0A6L2NVF1"/>
<sequence>MIPMSMTNMRINTKFANHLQAEWSRQFKGYAGNAGKNQALGARVVNTVGNTGTNQPRVIRCYNCYGEADSLEETNDCEDLQLQATTNFKADHVDVYDSDYDDEATTNAIFMANLSPVGSINDDMVEPRYDSEILSEVPHYDTYHESNVLNSDKQELEYIENIVSNSKSYDELTSNGNVISYADYMVTIGNDEDNYVPPHVKNNYKILFVIEHMKTQVEKCNMEHVATLHELLEEARALKPLDEHMGHASKFAEQIQELLVYVSAPCLFTQIENEKWALTTRHKKNNKPYVDASRTKHTIETITQKHAVKQNTQKTDNTMLPSTGRLCYTNASRLKPRSNTKNDRIHQTSSRSKKYKVEPYHRRNGLPGLNKENSRAKVVEEGNKHHTKCNKDGHTREGCFKLISYPEWWPGKKGEKTKGKAACTKIKTGPIPELTYVDCQLFVKYFSGLANRKSSKPTTNIDHNENVLINKKEASLEEPVVFLTGESIPVKGKGDHTLLGGAKMILLISNAISFR</sequence>
<gene>
    <name evidence="2" type="ORF">Tci_062141</name>
</gene>